<dbReference type="EMBL" id="CP060776">
    <property type="protein sequence ID" value="QQK44156.1"/>
    <property type="molecule type" value="Genomic_DNA"/>
</dbReference>
<evidence type="ECO:0000313" key="3">
    <source>
        <dbReference type="Proteomes" id="UP000595662"/>
    </source>
</evidence>
<sequence>MTDDSRETVGNEKRAMWRKICRKRLAEHIFETLRIRVKPSDVRLKPPEGDRIYAWKVQSLYLRPLFKKHLSKHSVGAYMQLCEEIGSGFYAIFAEHQESNLTHDLISRLQDDNSKMLERIQLAEERYLQQSRIVSNAIIKIQEQESIIQEAQEKIQLQEAQIMQWIIYSESL</sequence>
<dbReference type="RefSeq" id="XP_065956928.1">
    <property type="nucleotide sequence ID" value="XM_066101845.1"/>
</dbReference>
<evidence type="ECO:0000313" key="2">
    <source>
        <dbReference type="EMBL" id="QQK44156.1"/>
    </source>
</evidence>
<feature type="coiled-coil region" evidence="1">
    <location>
        <begin position="106"/>
        <end position="161"/>
    </location>
</feature>
<dbReference type="AlphaFoldDB" id="A0A7T6XN26"/>
<evidence type="ECO:0000256" key="1">
    <source>
        <dbReference type="SAM" id="Coils"/>
    </source>
</evidence>
<dbReference type="Proteomes" id="UP000595662">
    <property type="component" value="Chromosome 3"/>
</dbReference>
<protein>
    <submittedName>
        <fullName evidence="2">Ferredoxin reductase-type FAD-binding domain</fullName>
    </submittedName>
</protein>
<organism evidence="2 3">
    <name type="scientific">Penicillium digitatum</name>
    <name type="common">Green mold</name>
    <dbReference type="NCBI Taxonomy" id="36651"/>
    <lineage>
        <taxon>Eukaryota</taxon>
        <taxon>Fungi</taxon>
        <taxon>Dikarya</taxon>
        <taxon>Ascomycota</taxon>
        <taxon>Pezizomycotina</taxon>
        <taxon>Eurotiomycetes</taxon>
        <taxon>Eurotiomycetidae</taxon>
        <taxon>Eurotiales</taxon>
        <taxon>Aspergillaceae</taxon>
        <taxon>Penicillium</taxon>
    </lineage>
</organism>
<gene>
    <name evidence="2" type="ORF">Pdw03_8057</name>
</gene>
<dbReference type="GeneID" id="90953040"/>
<reference evidence="2 3" key="1">
    <citation type="submission" date="2020-08" db="EMBL/GenBank/DDBJ databases">
        <title>The completed genome sequence of the pathogenic ascomycete fungus Penicillium digitatum.</title>
        <authorList>
            <person name="Wang M."/>
        </authorList>
    </citation>
    <scope>NUCLEOTIDE SEQUENCE [LARGE SCALE GENOMIC DNA]</scope>
    <source>
        <strain evidence="2 3">PdW03</strain>
    </source>
</reference>
<accession>A0A7T6XN26</accession>
<proteinExistence type="predicted"/>
<name>A0A7T6XN26_PENDI</name>
<keyword evidence="1" id="KW-0175">Coiled coil</keyword>